<dbReference type="Pfam" id="PF00861">
    <property type="entry name" value="Ribosomal_L18p"/>
    <property type="match status" value="1"/>
</dbReference>
<keyword evidence="4 7" id="KW-0689">Ribosomal protein</keyword>
<name>C4XFZ9_MYCFP</name>
<dbReference type="GO" id="GO:0008097">
    <property type="term" value="F:5S rRNA binding"/>
    <property type="evidence" value="ECO:0007669"/>
    <property type="project" value="TreeGrafter"/>
</dbReference>
<dbReference type="HOGENOM" id="CLU_098841_0_1_14"/>
<dbReference type="GO" id="GO:0003735">
    <property type="term" value="F:structural constituent of ribosome"/>
    <property type="evidence" value="ECO:0007669"/>
    <property type="project" value="InterPro"/>
</dbReference>
<dbReference type="InterPro" id="IPR057268">
    <property type="entry name" value="Ribosomal_L18"/>
</dbReference>
<dbReference type="InterPro" id="IPR004389">
    <property type="entry name" value="Ribosomal_uL18_bac-type"/>
</dbReference>
<dbReference type="PANTHER" id="PTHR12899:SF3">
    <property type="entry name" value="LARGE RIBOSOMAL SUBUNIT PROTEIN UL18M"/>
    <property type="match status" value="1"/>
</dbReference>
<keyword evidence="3 7" id="KW-0694">RNA-binding</keyword>
<dbReference type="EMBL" id="AP009608">
    <property type="protein sequence ID" value="BAH70071.1"/>
    <property type="molecule type" value="Genomic_DNA"/>
</dbReference>
<dbReference type="KEGG" id="mfp:MBIO_0806"/>
<organism evidence="8 9">
    <name type="scientific">Mycoplasmopsis fermentans (strain ATCC 19989 / NBRC 14854 / NCTC 10117 / PG18)</name>
    <name type="common">Mycoplasma fermentans</name>
    <dbReference type="NCBI Taxonomy" id="496833"/>
    <lineage>
        <taxon>Bacteria</taxon>
        <taxon>Bacillati</taxon>
        <taxon>Mycoplasmatota</taxon>
        <taxon>Mycoplasmoidales</taxon>
        <taxon>Metamycoplasmataceae</taxon>
        <taxon>Mycoplasmopsis</taxon>
    </lineage>
</organism>
<dbReference type="AlphaFoldDB" id="C4XFZ9"/>
<dbReference type="PATRIC" id="fig|496833.3.peg.400"/>
<accession>C4XFZ9</accession>
<evidence type="ECO:0000256" key="2">
    <source>
        <dbReference type="ARBA" id="ARBA00022730"/>
    </source>
</evidence>
<evidence type="ECO:0000256" key="3">
    <source>
        <dbReference type="ARBA" id="ARBA00022884"/>
    </source>
</evidence>
<dbReference type="NCBIfam" id="TIGR00060">
    <property type="entry name" value="L18_bact"/>
    <property type="match status" value="1"/>
</dbReference>
<comment type="similarity">
    <text evidence="1 7">Belongs to the universal ribosomal protein uL18 family.</text>
</comment>
<dbReference type="CDD" id="cd00432">
    <property type="entry name" value="Ribosomal_L18_L5e"/>
    <property type="match status" value="1"/>
</dbReference>
<sequence length="127" mass="13906">MKGKNIMATLSRNQARQVKHLRERQSISGTATKPRLCVFKSHTNFYAQLIDDTTGHTLASVSTLDPKAKVKYHGNIASATKAGEAMGAKIAALKLKEIVFDRSGYIYHGRVKAFAEGVRSIAKGVKF</sequence>
<evidence type="ECO:0000313" key="8">
    <source>
        <dbReference type="EMBL" id="BAH70071.1"/>
    </source>
</evidence>
<comment type="function">
    <text evidence="7">This is one of the proteins that bind and probably mediate the attachment of the 5S RNA into the large ribosomal subunit, where it forms part of the central protuberance.</text>
</comment>
<evidence type="ECO:0000256" key="4">
    <source>
        <dbReference type="ARBA" id="ARBA00022980"/>
    </source>
</evidence>
<evidence type="ECO:0000256" key="6">
    <source>
        <dbReference type="ARBA" id="ARBA00035197"/>
    </source>
</evidence>
<reference evidence="8 9" key="1">
    <citation type="journal article" date="2009" name="Curr. Microbiol.">
        <title>Molecular cloning and expression of a novel cholinephosphotransferase involved in glycoglycerophospholipid biosynthesis of Mycoplasma fermentans.</title>
        <authorList>
            <person name="Ishida N."/>
            <person name="Irikura D."/>
            <person name="Matsuda K."/>
            <person name="Sato S."/>
            <person name="Asano K."/>
        </authorList>
    </citation>
    <scope>NUCLEOTIDE SEQUENCE [LARGE SCALE GENOMIC DNA]</scope>
    <source>
        <strain evidence="9">ATCC 19989 / NBRC 14854 / NCTC 10117 / PG18</strain>
    </source>
</reference>
<dbReference type="eggNOG" id="COG0256">
    <property type="taxonomic scope" value="Bacteria"/>
</dbReference>
<keyword evidence="5 7" id="KW-0687">Ribonucleoprotein</keyword>
<dbReference type="SUPFAM" id="SSF53137">
    <property type="entry name" value="Translational machinery components"/>
    <property type="match status" value="1"/>
</dbReference>
<evidence type="ECO:0000256" key="1">
    <source>
        <dbReference type="ARBA" id="ARBA00007116"/>
    </source>
</evidence>
<dbReference type="Proteomes" id="UP000006810">
    <property type="component" value="Chromosome"/>
</dbReference>
<dbReference type="HAMAP" id="MF_01337_B">
    <property type="entry name" value="Ribosomal_uL18_B"/>
    <property type="match status" value="1"/>
</dbReference>
<proteinExistence type="inferred from homology"/>
<dbReference type="GO" id="GO:0022625">
    <property type="term" value="C:cytosolic large ribosomal subunit"/>
    <property type="evidence" value="ECO:0007669"/>
    <property type="project" value="TreeGrafter"/>
</dbReference>
<comment type="subunit">
    <text evidence="7">Part of the 50S ribosomal subunit; part of the 5S rRNA/L5/L18/L25 subcomplex. Contacts the 5S and 23S rRNAs.</text>
</comment>
<dbReference type="Gene3D" id="3.30.420.100">
    <property type="match status" value="1"/>
</dbReference>
<protein>
    <recommendedName>
        <fullName evidence="6 7">Large ribosomal subunit protein uL18</fullName>
    </recommendedName>
</protein>
<keyword evidence="2 7" id="KW-0699">rRNA-binding</keyword>
<evidence type="ECO:0000256" key="7">
    <source>
        <dbReference type="HAMAP-Rule" id="MF_01337"/>
    </source>
</evidence>
<evidence type="ECO:0000313" key="9">
    <source>
        <dbReference type="Proteomes" id="UP000006810"/>
    </source>
</evidence>
<dbReference type="GO" id="GO:0006412">
    <property type="term" value="P:translation"/>
    <property type="evidence" value="ECO:0007669"/>
    <property type="project" value="UniProtKB-UniRule"/>
</dbReference>
<dbReference type="PANTHER" id="PTHR12899">
    <property type="entry name" value="39S RIBOSOMAL PROTEIN L18, MITOCHONDRIAL"/>
    <property type="match status" value="1"/>
</dbReference>
<keyword evidence="9" id="KW-1185">Reference proteome</keyword>
<dbReference type="InterPro" id="IPR005484">
    <property type="entry name" value="Ribosomal_uL18_bac/plant/anim"/>
</dbReference>
<gene>
    <name evidence="7" type="primary">rplR</name>
    <name evidence="8" type="ordered locus">MBIO_0806</name>
</gene>
<evidence type="ECO:0000256" key="5">
    <source>
        <dbReference type="ARBA" id="ARBA00023274"/>
    </source>
</evidence>